<gene>
    <name evidence="2" type="ORF">LVJ77_12020</name>
</gene>
<keyword evidence="1" id="KW-0472">Membrane</keyword>
<sequence>MTLISITLIILALTLLLVGAAGTVYPALPGLPVMFGGAWLLAYAQNYQVIEAATVWLLLLPLAFGMAMDFVAGLLGAKYTGAGKQALWGAFVGGIAGIFFGIAGLLLGPLIGAAVGEFAAKRDLLKAGKVGIGTFAGFIVGTAAKIGAALVILLTVAAEYILYWF</sequence>
<accession>A0ABD8B7N3</accession>
<organism evidence="2 3">
    <name type="scientific">Conchiformibius kuhniae</name>
    <dbReference type="NCBI Taxonomy" id="211502"/>
    <lineage>
        <taxon>Bacteria</taxon>
        <taxon>Pseudomonadati</taxon>
        <taxon>Pseudomonadota</taxon>
        <taxon>Betaproteobacteria</taxon>
        <taxon>Neisseriales</taxon>
        <taxon>Neisseriaceae</taxon>
        <taxon>Conchiformibius</taxon>
    </lineage>
</organism>
<keyword evidence="3" id="KW-1185">Reference proteome</keyword>
<keyword evidence="1" id="KW-0812">Transmembrane</keyword>
<protein>
    <submittedName>
        <fullName evidence="2">DUF456 domain-containing protein</fullName>
    </submittedName>
</protein>
<dbReference type="PANTHER" id="PTHR39165">
    <property type="entry name" value="IG HYPOTHETICAL 17883"/>
    <property type="match status" value="1"/>
</dbReference>
<evidence type="ECO:0000313" key="2">
    <source>
        <dbReference type="EMBL" id="XHH50018.1"/>
    </source>
</evidence>
<evidence type="ECO:0000313" key="3">
    <source>
        <dbReference type="Proteomes" id="UP000831534"/>
    </source>
</evidence>
<feature type="transmembrane region" description="Helical" evidence="1">
    <location>
        <begin position="50"/>
        <end position="75"/>
    </location>
</feature>
<feature type="transmembrane region" description="Helical" evidence="1">
    <location>
        <begin position="87"/>
        <end position="115"/>
    </location>
</feature>
<dbReference type="KEGG" id="ckh:LVJ77_12020"/>
<dbReference type="EMBL" id="CP091521">
    <property type="protein sequence ID" value="XHH50018.1"/>
    <property type="molecule type" value="Genomic_DNA"/>
</dbReference>
<evidence type="ECO:0000256" key="1">
    <source>
        <dbReference type="SAM" id="Phobius"/>
    </source>
</evidence>
<feature type="transmembrane region" description="Helical" evidence="1">
    <location>
        <begin position="135"/>
        <end position="162"/>
    </location>
</feature>
<dbReference type="RefSeq" id="WP_211224330.1">
    <property type="nucleotide sequence ID" value="NZ_CP091521.1"/>
</dbReference>
<dbReference type="InterPro" id="IPR007403">
    <property type="entry name" value="DUF456"/>
</dbReference>
<reference evidence="2 3" key="1">
    <citation type="journal article" date="2022" name="Res Sq">
        <title>Evolution of multicellular longitudinally dividing oral cavity symbionts (Neisseriaceae).</title>
        <authorList>
            <person name="Nyongesa S."/>
            <person name="Weber P."/>
            <person name="Bernet E."/>
            <person name="Pullido F."/>
            <person name="Nieckarz M."/>
            <person name="Delaby M."/>
            <person name="Nieves C."/>
            <person name="Viehboeck T."/>
            <person name="Krause N."/>
            <person name="Rivera-Millot A."/>
            <person name="Nakamura A."/>
            <person name="Vischer N."/>
            <person name="VanNieuwenhze M."/>
            <person name="Brun Y."/>
            <person name="Cava F."/>
            <person name="Bulgheresi S."/>
            <person name="Veyrier F."/>
        </authorList>
    </citation>
    <scope>NUCLEOTIDE SEQUENCE [LARGE SCALE GENOMIC DNA]</scope>
    <source>
        <strain evidence="2 3">17694</strain>
    </source>
</reference>
<dbReference type="AlphaFoldDB" id="A0ABD8B7N3"/>
<dbReference type="PANTHER" id="PTHR39165:SF1">
    <property type="entry name" value="DUF456 DOMAIN-CONTAINING PROTEIN"/>
    <property type="match status" value="1"/>
</dbReference>
<proteinExistence type="predicted"/>
<dbReference type="Proteomes" id="UP000831534">
    <property type="component" value="Chromosome"/>
</dbReference>
<dbReference type="Pfam" id="PF04306">
    <property type="entry name" value="DUF456"/>
    <property type="match status" value="1"/>
</dbReference>
<keyword evidence="1" id="KW-1133">Transmembrane helix</keyword>
<name>A0ABD8B7N3_9NEIS</name>